<evidence type="ECO:0000313" key="3">
    <source>
        <dbReference type="Proteomes" id="UP001562425"/>
    </source>
</evidence>
<gene>
    <name evidence="2" type="ORF">pipiens_006334</name>
</gene>
<name>A0ABD1DQ40_CULPP</name>
<dbReference type="PROSITE" id="PS51257">
    <property type="entry name" value="PROKAR_LIPOPROTEIN"/>
    <property type="match status" value="1"/>
</dbReference>
<accession>A0ABD1DQ40</accession>
<dbReference type="AlphaFoldDB" id="A0ABD1DQ40"/>
<feature type="signal peptide" evidence="1">
    <location>
        <begin position="1"/>
        <end position="21"/>
    </location>
</feature>
<proteinExistence type="predicted"/>
<dbReference type="Proteomes" id="UP001562425">
    <property type="component" value="Unassembled WGS sequence"/>
</dbReference>
<comment type="caution">
    <text evidence="2">The sequence shown here is derived from an EMBL/GenBank/DDBJ whole genome shotgun (WGS) entry which is preliminary data.</text>
</comment>
<reference evidence="2 3" key="1">
    <citation type="submission" date="2024-05" db="EMBL/GenBank/DDBJ databases">
        <title>Culex pipiens pipiens assembly and annotation.</title>
        <authorList>
            <person name="Alout H."/>
            <person name="Durand T."/>
        </authorList>
    </citation>
    <scope>NUCLEOTIDE SEQUENCE [LARGE SCALE GENOMIC DNA]</scope>
    <source>
        <strain evidence="2">HA-2024</strain>
        <tissue evidence="2">Whole body</tissue>
    </source>
</reference>
<evidence type="ECO:0000313" key="2">
    <source>
        <dbReference type="EMBL" id="KAL1401877.1"/>
    </source>
</evidence>
<keyword evidence="1" id="KW-0732">Signal</keyword>
<dbReference type="EMBL" id="JBEHCU010003943">
    <property type="protein sequence ID" value="KAL1401877.1"/>
    <property type="molecule type" value="Genomic_DNA"/>
</dbReference>
<organism evidence="2 3">
    <name type="scientific">Culex pipiens pipiens</name>
    <name type="common">Northern house mosquito</name>
    <dbReference type="NCBI Taxonomy" id="38569"/>
    <lineage>
        <taxon>Eukaryota</taxon>
        <taxon>Metazoa</taxon>
        <taxon>Ecdysozoa</taxon>
        <taxon>Arthropoda</taxon>
        <taxon>Hexapoda</taxon>
        <taxon>Insecta</taxon>
        <taxon>Pterygota</taxon>
        <taxon>Neoptera</taxon>
        <taxon>Endopterygota</taxon>
        <taxon>Diptera</taxon>
        <taxon>Nematocera</taxon>
        <taxon>Culicoidea</taxon>
        <taxon>Culicidae</taxon>
        <taxon>Culicinae</taxon>
        <taxon>Culicini</taxon>
        <taxon>Culex</taxon>
        <taxon>Culex</taxon>
    </lineage>
</organism>
<feature type="chain" id="PRO_5044874104" evidence="1">
    <location>
        <begin position="22"/>
        <end position="93"/>
    </location>
</feature>
<keyword evidence="3" id="KW-1185">Reference proteome</keyword>
<evidence type="ECO:0000256" key="1">
    <source>
        <dbReference type="SAM" id="SignalP"/>
    </source>
</evidence>
<protein>
    <submittedName>
        <fullName evidence="2">Uncharacterized protein</fullName>
    </submittedName>
</protein>
<sequence>MARFMALFTILLLLTVALVSCSKTEKYCKHIRCTVVDKDCTRPLKARAYCSCHMKGGKLKKAYGTCPSKTVFNGETDRCETDSRAARAFCKRQ</sequence>